<comment type="caution">
    <text evidence="1">The sequence shown here is derived from an EMBL/GenBank/DDBJ whole genome shotgun (WGS) entry which is preliminary data.</text>
</comment>
<evidence type="ECO:0000313" key="2">
    <source>
        <dbReference type="Proteomes" id="UP000825729"/>
    </source>
</evidence>
<dbReference type="AlphaFoldDB" id="A0AAV7EPR4"/>
<reference evidence="1 2" key="1">
    <citation type="submission" date="2021-07" db="EMBL/GenBank/DDBJ databases">
        <title>The Aristolochia fimbriata genome: insights into angiosperm evolution, floral development and chemical biosynthesis.</title>
        <authorList>
            <person name="Jiao Y."/>
        </authorList>
    </citation>
    <scope>NUCLEOTIDE SEQUENCE [LARGE SCALE GENOMIC DNA]</scope>
    <source>
        <strain evidence="1">IBCAS-2021</strain>
        <tissue evidence="1">Leaf</tissue>
    </source>
</reference>
<proteinExistence type="predicted"/>
<accession>A0AAV7EPR4</accession>
<sequence length="98" mass="11098">MKKNRPFPIPRRLSLFPCTTEPKSFSLSFFPLDSALKNVTAPPKISQLLPSQCIEEEPKPLPFSARLGRTDDQEIVRSRLPSLIVTFQCSPTSFSYDL</sequence>
<keyword evidence="2" id="KW-1185">Reference proteome</keyword>
<name>A0AAV7EPR4_ARIFI</name>
<organism evidence="1 2">
    <name type="scientific">Aristolochia fimbriata</name>
    <name type="common">White veined hardy Dutchman's pipe vine</name>
    <dbReference type="NCBI Taxonomy" id="158543"/>
    <lineage>
        <taxon>Eukaryota</taxon>
        <taxon>Viridiplantae</taxon>
        <taxon>Streptophyta</taxon>
        <taxon>Embryophyta</taxon>
        <taxon>Tracheophyta</taxon>
        <taxon>Spermatophyta</taxon>
        <taxon>Magnoliopsida</taxon>
        <taxon>Magnoliidae</taxon>
        <taxon>Piperales</taxon>
        <taxon>Aristolochiaceae</taxon>
        <taxon>Aristolochia</taxon>
    </lineage>
</organism>
<protein>
    <submittedName>
        <fullName evidence="1">Uncharacterized protein</fullName>
    </submittedName>
</protein>
<dbReference type="EMBL" id="JAINDJ010000004">
    <property type="protein sequence ID" value="KAG9450818.1"/>
    <property type="molecule type" value="Genomic_DNA"/>
</dbReference>
<dbReference type="Proteomes" id="UP000825729">
    <property type="component" value="Unassembled WGS sequence"/>
</dbReference>
<evidence type="ECO:0000313" key="1">
    <source>
        <dbReference type="EMBL" id="KAG9450818.1"/>
    </source>
</evidence>
<gene>
    <name evidence="1" type="ORF">H6P81_010783</name>
</gene>